<gene>
    <name evidence="1" type="ORF">GCM10022222_70250</name>
</gene>
<dbReference type="Proteomes" id="UP001500689">
    <property type="component" value="Unassembled WGS sequence"/>
</dbReference>
<comment type="caution">
    <text evidence="1">The sequence shown here is derived from an EMBL/GenBank/DDBJ whole genome shotgun (WGS) entry which is preliminary data.</text>
</comment>
<organism evidence="1 2">
    <name type="scientific">Amycolatopsis ultiminotia</name>
    <dbReference type="NCBI Taxonomy" id="543629"/>
    <lineage>
        <taxon>Bacteria</taxon>
        <taxon>Bacillati</taxon>
        <taxon>Actinomycetota</taxon>
        <taxon>Actinomycetes</taxon>
        <taxon>Pseudonocardiales</taxon>
        <taxon>Pseudonocardiaceae</taxon>
        <taxon>Amycolatopsis</taxon>
    </lineage>
</organism>
<protein>
    <submittedName>
        <fullName evidence="1">Uncharacterized protein</fullName>
    </submittedName>
</protein>
<name>A0ABP6Y105_9PSEU</name>
<reference evidence="2" key="1">
    <citation type="journal article" date="2019" name="Int. J. Syst. Evol. Microbiol.">
        <title>The Global Catalogue of Microorganisms (GCM) 10K type strain sequencing project: providing services to taxonomists for standard genome sequencing and annotation.</title>
        <authorList>
            <consortium name="The Broad Institute Genomics Platform"/>
            <consortium name="The Broad Institute Genome Sequencing Center for Infectious Disease"/>
            <person name="Wu L."/>
            <person name="Ma J."/>
        </authorList>
    </citation>
    <scope>NUCLEOTIDE SEQUENCE [LARGE SCALE GENOMIC DNA]</scope>
    <source>
        <strain evidence="2">JCM 16898</strain>
    </source>
</reference>
<evidence type="ECO:0000313" key="1">
    <source>
        <dbReference type="EMBL" id="GAA3575572.1"/>
    </source>
</evidence>
<evidence type="ECO:0000313" key="2">
    <source>
        <dbReference type="Proteomes" id="UP001500689"/>
    </source>
</evidence>
<sequence>MGVGGVDMWAAVVGRVRGISAAVEVRGMLAAAAVEVRGVLAAVEVCGRW</sequence>
<accession>A0ABP6Y105</accession>
<keyword evidence="2" id="KW-1185">Reference proteome</keyword>
<dbReference type="EMBL" id="BAAAZN010000020">
    <property type="protein sequence ID" value="GAA3575572.1"/>
    <property type="molecule type" value="Genomic_DNA"/>
</dbReference>
<proteinExistence type="predicted"/>